<evidence type="ECO:0000256" key="2">
    <source>
        <dbReference type="ARBA" id="ARBA00010145"/>
    </source>
</evidence>
<feature type="transmembrane region" description="Helical" evidence="8">
    <location>
        <begin position="173"/>
        <end position="191"/>
    </location>
</feature>
<dbReference type="KEGG" id="cle:Clole_2675"/>
<evidence type="ECO:0000256" key="5">
    <source>
        <dbReference type="ARBA" id="ARBA00022692"/>
    </source>
</evidence>
<dbReference type="GO" id="GO:0005886">
    <property type="term" value="C:plasma membrane"/>
    <property type="evidence" value="ECO:0007669"/>
    <property type="project" value="UniProtKB-SubCell"/>
</dbReference>
<feature type="transmembrane region" description="Helical" evidence="8">
    <location>
        <begin position="128"/>
        <end position="152"/>
    </location>
</feature>
<comment type="similarity">
    <text evidence="2">Belongs to the auxin efflux carrier (TC 2.A.69) family.</text>
</comment>
<dbReference type="STRING" id="642492.Clole_2675"/>
<evidence type="ECO:0000256" key="1">
    <source>
        <dbReference type="ARBA" id="ARBA00004651"/>
    </source>
</evidence>
<dbReference type="PANTHER" id="PTHR36838:SF4">
    <property type="entry name" value="AUXIN EFFLUX CARRIER FAMILY PROTEIN"/>
    <property type="match status" value="1"/>
</dbReference>
<evidence type="ECO:0000313" key="10">
    <source>
        <dbReference type="Proteomes" id="UP000008467"/>
    </source>
</evidence>
<name>F2JJ83_CELLD</name>
<feature type="transmembrane region" description="Helical" evidence="8">
    <location>
        <begin position="99"/>
        <end position="116"/>
    </location>
</feature>
<organism evidence="9 10">
    <name type="scientific">Cellulosilyticum lentocellum (strain ATCC 49066 / DSM 5427 / NCIMB 11756 / RHM5)</name>
    <name type="common">Clostridium lentocellum</name>
    <dbReference type="NCBI Taxonomy" id="642492"/>
    <lineage>
        <taxon>Bacteria</taxon>
        <taxon>Bacillati</taxon>
        <taxon>Bacillota</taxon>
        <taxon>Clostridia</taxon>
        <taxon>Lachnospirales</taxon>
        <taxon>Cellulosilyticaceae</taxon>
        <taxon>Cellulosilyticum</taxon>
    </lineage>
</organism>
<dbReference type="RefSeq" id="WP_013657669.1">
    <property type="nucleotide sequence ID" value="NC_015275.1"/>
</dbReference>
<dbReference type="GO" id="GO:0055085">
    <property type="term" value="P:transmembrane transport"/>
    <property type="evidence" value="ECO:0007669"/>
    <property type="project" value="InterPro"/>
</dbReference>
<feature type="transmembrane region" description="Helical" evidence="8">
    <location>
        <begin position="68"/>
        <end position="87"/>
    </location>
</feature>
<evidence type="ECO:0000256" key="6">
    <source>
        <dbReference type="ARBA" id="ARBA00022989"/>
    </source>
</evidence>
<keyword evidence="6 8" id="KW-1133">Transmembrane helix</keyword>
<evidence type="ECO:0000313" key="9">
    <source>
        <dbReference type="EMBL" id="ADZ84376.1"/>
    </source>
</evidence>
<dbReference type="Pfam" id="PF03547">
    <property type="entry name" value="Mem_trans"/>
    <property type="match status" value="1"/>
</dbReference>
<dbReference type="Gene3D" id="1.20.1530.20">
    <property type="match status" value="1"/>
</dbReference>
<evidence type="ECO:0000256" key="3">
    <source>
        <dbReference type="ARBA" id="ARBA00022448"/>
    </source>
</evidence>
<dbReference type="eggNOG" id="COG0679">
    <property type="taxonomic scope" value="Bacteria"/>
</dbReference>
<keyword evidence="7 8" id="KW-0472">Membrane</keyword>
<dbReference type="PANTHER" id="PTHR36838">
    <property type="entry name" value="AUXIN EFFLUX CARRIER FAMILY PROTEIN"/>
    <property type="match status" value="1"/>
</dbReference>
<feature type="transmembrane region" description="Helical" evidence="8">
    <location>
        <begin position="251"/>
        <end position="270"/>
    </location>
</feature>
<keyword evidence="4" id="KW-1003">Cell membrane</keyword>
<evidence type="ECO:0000256" key="8">
    <source>
        <dbReference type="SAM" id="Phobius"/>
    </source>
</evidence>
<feature type="transmembrane region" description="Helical" evidence="8">
    <location>
        <begin position="37"/>
        <end position="56"/>
    </location>
</feature>
<evidence type="ECO:0000256" key="7">
    <source>
        <dbReference type="ARBA" id="ARBA00023136"/>
    </source>
</evidence>
<dbReference type="AlphaFoldDB" id="F2JJ83"/>
<feature type="transmembrane region" description="Helical" evidence="8">
    <location>
        <begin position="211"/>
        <end position="230"/>
    </location>
</feature>
<dbReference type="InterPro" id="IPR038770">
    <property type="entry name" value="Na+/solute_symporter_sf"/>
</dbReference>
<accession>F2JJ83</accession>
<dbReference type="InterPro" id="IPR004776">
    <property type="entry name" value="Mem_transp_PIN-like"/>
</dbReference>
<feature type="transmembrane region" description="Helical" evidence="8">
    <location>
        <begin position="282"/>
        <end position="302"/>
    </location>
</feature>
<feature type="transmembrane region" description="Helical" evidence="8">
    <location>
        <begin position="314"/>
        <end position="333"/>
    </location>
</feature>
<proteinExistence type="inferred from homology"/>
<keyword evidence="3" id="KW-0813">Transport</keyword>
<dbReference type="HOGENOM" id="CLU_056175_3_0_9"/>
<comment type="subcellular location">
    <subcellularLocation>
        <location evidence="1">Cell membrane</location>
        <topology evidence="1">Multi-pass membrane protein</topology>
    </subcellularLocation>
</comment>
<dbReference type="EMBL" id="CP002582">
    <property type="protein sequence ID" value="ADZ84376.1"/>
    <property type="molecule type" value="Genomic_DNA"/>
</dbReference>
<evidence type="ECO:0000256" key="4">
    <source>
        <dbReference type="ARBA" id="ARBA00022475"/>
    </source>
</evidence>
<keyword evidence="5 8" id="KW-0812">Transmembrane</keyword>
<reference evidence="9 10" key="1">
    <citation type="journal article" date="2011" name="J. Bacteriol.">
        <title>Complete genome sequence of the cellulose-degrading bacterium Cellulosilyticum lentocellum.</title>
        <authorList>
            <consortium name="US DOE Joint Genome Institute"/>
            <person name="Miller D.A."/>
            <person name="Suen G."/>
            <person name="Bruce D."/>
            <person name="Copeland A."/>
            <person name="Cheng J.F."/>
            <person name="Detter C."/>
            <person name="Goodwin L.A."/>
            <person name="Han C.S."/>
            <person name="Hauser L.J."/>
            <person name="Land M.L."/>
            <person name="Lapidus A."/>
            <person name="Lucas S."/>
            <person name="Meincke L."/>
            <person name="Pitluck S."/>
            <person name="Tapia R."/>
            <person name="Teshima H."/>
            <person name="Woyke T."/>
            <person name="Fox B.G."/>
            <person name="Angert E.R."/>
            <person name="Currie C.R."/>
        </authorList>
    </citation>
    <scope>NUCLEOTIDE SEQUENCE [LARGE SCALE GENOMIC DNA]</scope>
    <source>
        <strain evidence="10">ATCC 49066 / DSM 5427 / NCIMB 11756 / RHM5</strain>
    </source>
</reference>
<protein>
    <submittedName>
        <fullName evidence="9">Auxin Efflux Carrier</fullName>
    </submittedName>
</protein>
<gene>
    <name evidence="9" type="ordered locus">Clole_2675</name>
</gene>
<keyword evidence="10" id="KW-1185">Reference proteome</keyword>
<sequence>MDTFIFSANAILPLILLIALGYGLKQIEFFDEAFLKKANAFVFNIALPGLLFYNVYSIDNLSELNWSVITFVVLAILILFVLGMLTVKLCTSDPRKKGVILQCIFRSNFAIIGIPLSEALGGSKAVAIAAVISAFSIPLYNILAVVALSIYVEDPKGNKIGPKQILISICKNPLIIGVALGMMCLVIRGFIPYDEATKSYAFTLKTHLPFLHTAIKNISSIASPLALIVLGGQFRFSAVKALAKDIMIGTVWRLIVAPLLTLSGALLLSQHTQFIHFTTTEYPALITLFGTPVAVSSAIMAGAMESDEELAGQLVVWTSLLSMPSLFIIIMLFRSMQLL</sequence>
<feature type="transmembrane region" description="Helical" evidence="8">
    <location>
        <begin position="6"/>
        <end position="25"/>
    </location>
</feature>
<dbReference type="Proteomes" id="UP000008467">
    <property type="component" value="Chromosome"/>
</dbReference>